<reference evidence="3" key="1">
    <citation type="submission" date="2018-04" db="EMBL/GenBank/DDBJ databases">
        <title>Complete genome of Antarctic heterotrophic bacterium Hymenobacter nivis.</title>
        <authorList>
            <person name="Terashima M."/>
        </authorList>
    </citation>
    <scope>NUCLEOTIDE SEQUENCE [LARGE SCALE GENOMIC DNA]</scope>
    <source>
        <strain evidence="3">NBRC 111535</strain>
    </source>
</reference>
<keyword evidence="1" id="KW-0472">Membrane</keyword>
<accession>A0A2Z3GGM5</accession>
<evidence type="ECO:0000256" key="1">
    <source>
        <dbReference type="SAM" id="Phobius"/>
    </source>
</evidence>
<dbReference type="RefSeq" id="WP_109655830.1">
    <property type="nucleotide sequence ID" value="NZ_CP029145.1"/>
</dbReference>
<evidence type="ECO:0000313" key="3">
    <source>
        <dbReference type="Proteomes" id="UP000245999"/>
    </source>
</evidence>
<feature type="transmembrane region" description="Helical" evidence="1">
    <location>
        <begin position="36"/>
        <end position="57"/>
    </location>
</feature>
<dbReference type="KEGG" id="hnv:DDQ68_08030"/>
<protein>
    <submittedName>
        <fullName evidence="2">Uncharacterized protein</fullName>
    </submittedName>
</protein>
<dbReference type="AlphaFoldDB" id="A0A2Z3GGM5"/>
<dbReference type="Proteomes" id="UP000245999">
    <property type="component" value="Chromosome"/>
</dbReference>
<dbReference type="OrthoDB" id="886597at2"/>
<keyword evidence="3" id="KW-1185">Reference proteome</keyword>
<sequence>MKKFTLAHLMLVLGMGILAVNLVFNHFFDVPIAVNYFFRGGALVTMSFGFLSFRLVAVE</sequence>
<keyword evidence="1" id="KW-0812">Transmembrane</keyword>
<organism evidence="2 3">
    <name type="scientific">Hymenobacter nivis</name>
    <dbReference type="NCBI Taxonomy" id="1850093"/>
    <lineage>
        <taxon>Bacteria</taxon>
        <taxon>Pseudomonadati</taxon>
        <taxon>Bacteroidota</taxon>
        <taxon>Cytophagia</taxon>
        <taxon>Cytophagales</taxon>
        <taxon>Hymenobacteraceae</taxon>
        <taxon>Hymenobacter</taxon>
    </lineage>
</organism>
<feature type="transmembrane region" description="Helical" evidence="1">
    <location>
        <begin position="6"/>
        <end position="24"/>
    </location>
</feature>
<proteinExistence type="predicted"/>
<keyword evidence="1" id="KW-1133">Transmembrane helix</keyword>
<gene>
    <name evidence="2" type="ORF">DDQ68_08030</name>
</gene>
<evidence type="ECO:0000313" key="2">
    <source>
        <dbReference type="EMBL" id="AWM32733.1"/>
    </source>
</evidence>
<name>A0A2Z3GGM5_9BACT</name>
<dbReference type="EMBL" id="CP029145">
    <property type="protein sequence ID" value="AWM32733.1"/>
    <property type="molecule type" value="Genomic_DNA"/>
</dbReference>